<organism evidence="1 3">
    <name type="scientific">Ferroplasma acidiphilum</name>
    <dbReference type="NCBI Taxonomy" id="74969"/>
    <lineage>
        <taxon>Archaea</taxon>
        <taxon>Methanobacteriati</taxon>
        <taxon>Thermoplasmatota</taxon>
        <taxon>Thermoplasmata</taxon>
        <taxon>Thermoplasmatales</taxon>
        <taxon>Ferroplasmaceae</taxon>
        <taxon>Ferroplasma</taxon>
    </lineage>
</organism>
<dbReference type="InterPro" id="IPR005651">
    <property type="entry name" value="Trm112-like"/>
</dbReference>
<name>A0A1V0N2Y1_9ARCH</name>
<dbReference type="GeneID" id="25398817"/>
<dbReference type="OrthoDB" id="6467at2157"/>
<accession>A0A1V0N2Y1</accession>
<dbReference type="EMBL" id="JABGBP010000431">
    <property type="protein sequence ID" value="NOL61086.1"/>
    <property type="molecule type" value="Genomic_DNA"/>
</dbReference>
<reference evidence="2 4" key="2">
    <citation type="submission" date="2020-05" db="EMBL/GenBank/DDBJ databases">
        <authorList>
            <person name="Zhang R."/>
        </authorList>
    </citation>
    <scope>NUCLEOTIDE SEQUENCE [LARGE SCALE GENOMIC DNA]</scope>
    <source>
        <strain evidence="2 4">DSM 28986</strain>
    </source>
</reference>
<dbReference type="RefSeq" id="WP_009887667.1">
    <property type="nucleotide sequence ID" value="NZ_CP015363.1"/>
</dbReference>
<dbReference type="EMBL" id="CP015363">
    <property type="protein sequence ID" value="ARD84520.1"/>
    <property type="molecule type" value="Genomic_DNA"/>
</dbReference>
<dbReference type="SUPFAM" id="SSF158997">
    <property type="entry name" value="Trm112p-like"/>
    <property type="match status" value="1"/>
</dbReference>
<evidence type="ECO:0000313" key="2">
    <source>
        <dbReference type="EMBL" id="NOL61086.1"/>
    </source>
</evidence>
<evidence type="ECO:0000313" key="1">
    <source>
        <dbReference type="EMBL" id="ARD84520.1"/>
    </source>
</evidence>
<proteinExistence type="predicted"/>
<evidence type="ECO:0000313" key="3">
    <source>
        <dbReference type="Proteomes" id="UP000192050"/>
    </source>
</evidence>
<dbReference type="Proteomes" id="UP000192050">
    <property type="component" value="Chromosome"/>
</dbReference>
<protein>
    <recommendedName>
        <fullName evidence="5">Trm112 family protein</fullName>
    </recommendedName>
</protein>
<dbReference type="AlphaFoldDB" id="A0A1V0N2Y1"/>
<dbReference type="Gene3D" id="2.20.25.10">
    <property type="match status" value="1"/>
</dbReference>
<sequence length="117" mass="13346">MQYDLIDLIACPMCRGNSFSKSVIREEGDNVIIPGHGEHTYTDSNNDGANHDMKNGILLCNTCGRWYPIINSIHILLPDTYRDEKKDMEFLTKYKSDLPDIVINNGKPFNIKVLEKT</sequence>
<keyword evidence="3" id="KW-1185">Reference proteome</keyword>
<evidence type="ECO:0008006" key="5">
    <source>
        <dbReference type="Google" id="ProtNLM"/>
    </source>
</evidence>
<dbReference type="KEGG" id="fai:FAD_0609"/>
<dbReference type="Pfam" id="PF03966">
    <property type="entry name" value="Trm112p"/>
    <property type="match status" value="1"/>
</dbReference>
<dbReference type="STRING" id="74969.FAD_0609"/>
<dbReference type="Proteomes" id="UP000546917">
    <property type="component" value="Unassembled WGS sequence"/>
</dbReference>
<evidence type="ECO:0000313" key="4">
    <source>
        <dbReference type="Proteomes" id="UP000546917"/>
    </source>
</evidence>
<gene>
    <name evidence="1" type="ORF">FAD_0609</name>
    <name evidence="2" type="ORF">HLB00_09675</name>
</gene>
<reference evidence="1 3" key="1">
    <citation type="submission" date="2011-10" db="EMBL/GenBank/DDBJ databases">
        <title>Metabolic and evolutionary patterns in the extreme acidophile Ferroplasma acidiphilum.</title>
        <authorList>
            <person name="Golyshina O.V."/>
            <person name="Kozyavkin S.A."/>
            <person name="Tatusov R.L."/>
            <person name="Slesarev A.I."/>
            <person name="Golyshin P.N."/>
        </authorList>
    </citation>
    <scope>NUCLEOTIDE SEQUENCE [LARGE SCALE GENOMIC DNA]</scope>
    <source>
        <strain evidence="1">Berkeley</strain>
        <strain evidence="3">Y</strain>
    </source>
</reference>